<organism evidence="1 2">
    <name type="scientific">Scutellospora calospora</name>
    <dbReference type="NCBI Taxonomy" id="85575"/>
    <lineage>
        <taxon>Eukaryota</taxon>
        <taxon>Fungi</taxon>
        <taxon>Fungi incertae sedis</taxon>
        <taxon>Mucoromycota</taxon>
        <taxon>Glomeromycotina</taxon>
        <taxon>Glomeromycetes</taxon>
        <taxon>Diversisporales</taxon>
        <taxon>Gigasporaceae</taxon>
        <taxon>Scutellospora</taxon>
    </lineage>
</organism>
<evidence type="ECO:0000313" key="2">
    <source>
        <dbReference type="Proteomes" id="UP000789860"/>
    </source>
</evidence>
<protein>
    <submittedName>
        <fullName evidence="1">11600_t:CDS:1</fullName>
    </submittedName>
</protein>
<feature type="non-terminal residue" evidence="1">
    <location>
        <position position="120"/>
    </location>
</feature>
<evidence type="ECO:0000313" key="1">
    <source>
        <dbReference type="EMBL" id="CAG8520994.1"/>
    </source>
</evidence>
<keyword evidence="2" id="KW-1185">Reference proteome</keyword>
<sequence>MQGEPKGIKLILKERGLWKDRLLLECKEYKKLFAIVELIESTSHLYVFYSKFYCKLNFIEMYWEAAKNYTRNNCNYTWASLQKTVLHAFDLVGIIKIRKFARKSWRYIELYHEGLTGKLA</sequence>
<dbReference type="EMBL" id="CAJVPM010005154">
    <property type="protein sequence ID" value="CAG8520994.1"/>
    <property type="molecule type" value="Genomic_DNA"/>
</dbReference>
<gene>
    <name evidence="1" type="ORF">SCALOS_LOCUS4069</name>
</gene>
<name>A0ACA9LFU9_9GLOM</name>
<dbReference type="Proteomes" id="UP000789860">
    <property type="component" value="Unassembled WGS sequence"/>
</dbReference>
<accession>A0ACA9LFU9</accession>
<proteinExistence type="predicted"/>
<feature type="non-terminal residue" evidence="1">
    <location>
        <position position="1"/>
    </location>
</feature>
<comment type="caution">
    <text evidence="1">The sequence shown here is derived from an EMBL/GenBank/DDBJ whole genome shotgun (WGS) entry which is preliminary data.</text>
</comment>
<reference evidence="1" key="1">
    <citation type="submission" date="2021-06" db="EMBL/GenBank/DDBJ databases">
        <authorList>
            <person name="Kallberg Y."/>
            <person name="Tangrot J."/>
            <person name="Rosling A."/>
        </authorList>
    </citation>
    <scope>NUCLEOTIDE SEQUENCE</scope>
    <source>
        <strain evidence="1">AU212A</strain>
    </source>
</reference>